<gene>
    <name evidence="1" type="ORF">BFL28_05730</name>
</gene>
<dbReference type="PRINTS" id="PR00313">
    <property type="entry name" value="CABNDNGRPT"/>
</dbReference>
<name>A0A1E3LRV8_9SPHN</name>
<dbReference type="SUPFAM" id="SSF51120">
    <property type="entry name" value="beta-Roll"/>
    <property type="match status" value="1"/>
</dbReference>
<keyword evidence="2" id="KW-1185">Reference proteome</keyword>
<reference evidence="1 2" key="1">
    <citation type="submission" date="2016-08" db="EMBL/GenBank/DDBJ databases">
        <title>Draft genome of the agarase producing Sphingomonas sp. MCT13.</title>
        <authorList>
            <person name="D'Andrea M.M."/>
            <person name="Rossolini G.M."/>
            <person name="Thaller M.C."/>
        </authorList>
    </citation>
    <scope>NUCLEOTIDE SEQUENCE [LARGE SCALE GENOMIC DNA]</scope>
    <source>
        <strain evidence="1 2">MCT13</strain>
    </source>
</reference>
<evidence type="ECO:0000313" key="1">
    <source>
        <dbReference type="EMBL" id="ODP36486.1"/>
    </source>
</evidence>
<dbReference type="InterPro" id="IPR018511">
    <property type="entry name" value="Hemolysin-typ_Ca-bd_CS"/>
</dbReference>
<comment type="caution">
    <text evidence="1">The sequence shown here is derived from an EMBL/GenBank/DDBJ whole genome shotgun (WGS) entry which is preliminary data.</text>
</comment>
<organism evidence="1 2">
    <name type="scientific">Sphingomonas turrisvirgatae</name>
    <dbReference type="NCBI Taxonomy" id="1888892"/>
    <lineage>
        <taxon>Bacteria</taxon>
        <taxon>Pseudomonadati</taxon>
        <taxon>Pseudomonadota</taxon>
        <taxon>Alphaproteobacteria</taxon>
        <taxon>Sphingomonadales</taxon>
        <taxon>Sphingomonadaceae</taxon>
        <taxon>Sphingomonas</taxon>
    </lineage>
</organism>
<dbReference type="InterPro" id="IPR011049">
    <property type="entry name" value="Serralysin-like_metalloprot_C"/>
</dbReference>
<evidence type="ECO:0000313" key="2">
    <source>
        <dbReference type="Proteomes" id="UP000094487"/>
    </source>
</evidence>
<dbReference type="RefSeq" id="WP_069321752.1">
    <property type="nucleotide sequence ID" value="NZ_MDDS01000068.1"/>
</dbReference>
<dbReference type="InterPro" id="IPR001343">
    <property type="entry name" value="Hemolysn_Ca-bd"/>
</dbReference>
<dbReference type="Proteomes" id="UP000094487">
    <property type="component" value="Unassembled WGS sequence"/>
</dbReference>
<dbReference type="OrthoDB" id="7329412at2"/>
<sequence length="173" mass="17315">MDYVSGGAGSNDIRATAGGTMLAGNAGSDVLRGGKGDDILIGGAGDDALYGGAGGDQFRFFGNQIEGASDTDRLYDLNFADGDTLVFGAFGGLFEDAAGVNAFNNGDAAIISSWDGLANAFEAAGARATYSGNAALDLLFITFDNGAGQTQTLRISNGYSAFVSALDGGPVPV</sequence>
<dbReference type="GO" id="GO:0005509">
    <property type="term" value="F:calcium ion binding"/>
    <property type="evidence" value="ECO:0007669"/>
    <property type="project" value="InterPro"/>
</dbReference>
<dbReference type="PROSITE" id="PS00330">
    <property type="entry name" value="HEMOLYSIN_CALCIUM"/>
    <property type="match status" value="2"/>
</dbReference>
<dbReference type="Gene3D" id="2.150.10.10">
    <property type="entry name" value="Serralysin-like metalloprotease, C-terminal"/>
    <property type="match status" value="1"/>
</dbReference>
<protein>
    <recommendedName>
        <fullName evidence="3">Peptidase M10 serralysin C-terminal domain-containing protein</fullName>
    </recommendedName>
</protein>
<dbReference type="Pfam" id="PF00353">
    <property type="entry name" value="HemolysinCabind"/>
    <property type="match status" value="1"/>
</dbReference>
<proteinExistence type="predicted"/>
<dbReference type="STRING" id="1888892.BFL28_05730"/>
<dbReference type="AlphaFoldDB" id="A0A1E3LRV8"/>
<evidence type="ECO:0008006" key="3">
    <source>
        <dbReference type="Google" id="ProtNLM"/>
    </source>
</evidence>
<accession>A0A1E3LRV8</accession>
<dbReference type="EMBL" id="MDDS01000068">
    <property type="protein sequence ID" value="ODP36486.1"/>
    <property type="molecule type" value="Genomic_DNA"/>
</dbReference>